<name>A0A0M3KG24_ANISI</name>
<accession>A0A0M3KG24</accession>
<evidence type="ECO:0000256" key="1">
    <source>
        <dbReference type="SAM" id="MobiDB-lite"/>
    </source>
</evidence>
<dbReference type="EMBL" id="UYRR01037043">
    <property type="protein sequence ID" value="VDK68853.1"/>
    <property type="molecule type" value="Genomic_DNA"/>
</dbReference>
<protein>
    <submittedName>
        <fullName evidence="2 4">Uncharacterized protein</fullName>
    </submittedName>
</protein>
<reference evidence="4" key="1">
    <citation type="submission" date="2017-02" db="UniProtKB">
        <authorList>
            <consortium name="WormBaseParasite"/>
        </authorList>
    </citation>
    <scope>IDENTIFICATION</scope>
</reference>
<dbReference type="WBParaSite" id="ASIM_0001993601-mRNA-1">
    <property type="protein sequence ID" value="ASIM_0001993601-mRNA-1"/>
    <property type="gene ID" value="ASIM_0001993601"/>
</dbReference>
<feature type="compositionally biased region" description="Polar residues" evidence="1">
    <location>
        <begin position="68"/>
        <end position="78"/>
    </location>
</feature>
<reference evidence="2 3" key="2">
    <citation type="submission" date="2018-11" db="EMBL/GenBank/DDBJ databases">
        <authorList>
            <consortium name="Pathogen Informatics"/>
        </authorList>
    </citation>
    <scope>NUCLEOTIDE SEQUENCE [LARGE SCALE GENOMIC DNA]</scope>
</reference>
<keyword evidence="3" id="KW-1185">Reference proteome</keyword>
<proteinExistence type="predicted"/>
<dbReference type="Proteomes" id="UP000267096">
    <property type="component" value="Unassembled WGS sequence"/>
</dbReference>
<evidence type="ECO:0000313" key="3">
    <source>
        <dbReference type="Proteomes" id="UP000267096"/>
    </source>
</evidence>
<feature type="region of interest" description="Disordered" evidence="1">
    <location>
        <begin position="1"/>
        <end position="81"/>
    </location>
</feature>
<organism evidence="4">
    <name type="scientific">Anisakis simplex</name>
    <name type="common">Herring worm</name>
    <dbReference type="NCBI Taxonomy" id="6269"/>
    <lineage>
        <taxon>Eukaryota</taxon>
        <taxon>Metazoa</taxon>
        <taxon>Ecdysozoa</taxon>
        <taxon>Nematoda</taxon>
        <taxon>Chromadorea</taxon>
        <taxon>Rhabditida</taxon>
        <taxon>Spirurina</taxon>
        <taxon>Ascaridomorpha</taxon>
        <taxon>Ascaridoidea</taxon>
        <taxon>Anisakidae</taxon>
        <taxon>Anisakis</taxon>
        <taxon>Anisakis simplex complex</taxon>
    </lineage>
</organism>
<evidence type="ECO:0000313" key="2">
    <source>
        <dbReference type="EMBL" id="VDK68853.1"/>
    </source>
</evidence>
<feature type="compositionally biased region" description="Polar residues" evidence="1">
    <location>
        <begin position="9"/>
        <end position="38"/>
    </location>
</feature>
<dbReference type="AlphaFoldDB" id="A0A0M3KG24"/>
<gene>
    <name evidence="2" type="ORF">ASIM_LOCUS19322</name>
</gene>
<sequence length="104" mass="11638">MKAHHFRHQQSISFTSQAMATPSKRSTSQPLQLPSSDDCSFAGILSDEKGEPRTSGPLSLTVEERTQKLSSADSSDSNGEWKLVDDNVWSLIIVQQIWHRLHFA</sequence>
<evidence type="ECO:0000313" key="4">
    <source>
        <dbReference type="WBParaSite" id="ASIM_0001993601-mRNA-1"/>
    </source>
</evidence>